<proteinExistence type="inferred from homology"/>
<dbReference type="SMART" id="SM00557">
    <property type="entry name" value="IG_FLMN"/>
    <property type="match status" value="2"/>
</dbReference>
<dbReference type="PANTHER" id="PTHR38537">
    <property type="entry name" value="JITTERBUG, ISOFORM N"/>
    <property type="match status" value="1"/>
</dbReference>
<protein>
    <submittedName>
        <fullName evidence="6">A2M domain-containing protein</fullName>
    </submittedName>
</protein>
<feature type="region of interest" description="Disordered" evidence="4">
    <location>
        <begin position="9"/>
        <end position="72"/>
    </location>
</feature>
<evidence type="ECO:0000313" key="5">
    <source>
        <dbReference type="Proteomes" id="UP000095280"/>
    </source>
</evidence>
<dbReference type="SUPFAM" id="SSF81296">
    <property type="entry name" value="E set domains"/>
    <property type="match status" value="2"/>
</dbReference>
<dbReference type="InterPro" id="IPR013783">
    <property type="entry name" value="Ig-like_fold"/>
</dbReference>
<keyword evidence="5" id="KW-1185">Reference proteome</keyword>
<sequence>AATHLHQLLGVSIPQHPSGCSLPNPSRARPGPSRRPRVSNGRSAGSRRSSRWTALKTDGPRGRNPDLQSAWRLPGSKLPVKRVGTGTPGLYLASPAVTVEVTHAGQPAGGSPFRVAGGAGHRPGQSPRTCSSGVTRCTVNSYPKFRVDASAVESTVNPAESGGAAAALVSGRTGRPVAEVQVRSQARGPVRVRLPAREAGPHRMEVTYAGLPVPGSPFPVEVASGCDPGRVRAHGPGLRSALVGEPAGFTVDFATLPARATWTLAVLGPRPGGAGEVPRQRGRRTWLLQYTPSERRPSMRFSGTIDYTILKSTISQQGEIRRLPIVPARPSPLPAWSPARRQDAPVTAYARSGPARAAGLVRPRSWLGSLVWTPRGRVPDTRPLRVVPGRQAMCAKRPARSRAGARTAGRSVPRPPYEPLCEGPAEVAVTFAGAANPGQPVPAWPSVRAAEPGAVGGNRAGVGPRRAPAGARLLKCGTRARRRPGELRWPSPDPDGRAVPVNTEVLPGQRRRWRGDTRRRWRHCVLLTRHNLTGACSPFAGPALEGYGDADKVRLLVPPQATVVADTRPPSWWTPGGAPATVASPARMHHLQRIRAGHRSGGERGRDGQPVLYAPDSRHAGHRDPLWRAADSRRRAAKQMVIEEDEIVEKQKIDQQRASSTDWPVWPRYPEIDLVPHIWTPLDQRQGGLAPIDCFMIRRLQSGAVSPTRSETPPDADGRVAASSIGPSEHELARVLMDGEPVAGSPFKFYVDCLGPRSRDKAYVPACCVRADRREPANFHR</sequence>
<evidence type="ECO:0000256" key="1">
    <source>
        <dbReference type="ARBA" id="ARBA00009238"/>
    </source>
</evidence>
<dbReference type="InterPro" id="IPR014756">
    <property type="entry name" value="Ig_E-set"/>
</dbReference>
<keyword evidence="2" id="KW-0677">Repeat</keyword>
<feature type="repeat" description="Filamin" evidence="3">
    <location>
        <begin position="223"/>
        <end position="294"/>
    </location>
</feature>
<dbReference type="InterPro" id="IPR017868">
    <property type="entry name" value="Filamin/ABP280_repeat-like"/>
</dbReference>
<name>A0A1I8FJ04_9PLAT</name>
<evidence type="ECO:0000256" key="4">
    <source>
        <dbReference type="SAM" id="MobiDB-lite"/>
    </source>
</evidence>
<evidence type="ECO:0000313" key="6">
    <source>
        <dbReference type="WBParaSite" id="maker-unitig_34983-snap-gene-0.2-mRNA-1"/>
    </source>
</evidence>
<dbReference type="PANTHER" id="PTHR38537:SF8">
    <property type="entry name" value="FILAMIN-A"/>
    <property type="match status" value="1"/>
</dbReference>
<dbReference type="InterPro" id="IPR044801">
    <property type="entry name" value="Filamin"/>
</dbReference>
<feature type="compositionally biased region" description="Low complexity" evidence="4">
    <location>
        <begin position="38"/>
        <end position="47"/>
    </location>
</feature>
<feature type="compositionally biased region" description="Low complexity" evidence="4">
    <location>
        <begin position="401"/>
        <end position="411"/>
    </location>
</feature>
<reference evidence="6" key="1">
    <citation type="submission" date="2016-11" db="UniProtKB">
        <authorList>
            <consortium name="WormBaseParasite"/>
        </authorList>
    </citation>
    <scope>IDENTIFICATION</scope>
</reference>
<dbReference type="Proteomes" id="UP000095280">
    <property type="component" value="Unplaced"/>
</dbReference>
<feature type="region of interest" description="Disordered" evidence="4">
    <location>
        <begin position="393"/>
        <end position="417"/>
    </location>
</feature>
<evidence type="ECO:0000256" key="2">
    <source>
        <dbReference type="ARBA" id="ARBA00022737"/>
    </source>
</evidence>
<dbReference type="Gene3D" id="2.60.40.10">
    <property type="entry name" value="Immunoglobulins"/>
    <property type="match status" value="2"/>
</dbReference>
<feature type="repeat" description="Filamin" evidence="3">
    <location>
        <begin position="133"/>
        <end position="222"/>
    </location>
</feature>
<dbReference type="InterPro" id="IPR001298">
    <property type="entry name" value="Filamin/ABP280_rpt"/>
</dbReference>
<dbReference type="WBParaSite" id="maker-unitig_34983-snap-gene-0.2-mRNA-1">
    <property type="protein sequence ID" value="maker-unitig_34983-snap-gene-0.2-mRNA-1"/>
    <property type="gene ID" value="maker-unitig_34983-snap-gene-0.2"/>
</dbReference>
<comment type="similarity">
    <text evidence="1">Belongs to the filamin family.</text>
</comment>
<dbReference type="PROSITE" id="PS50194">
    <property type="entry name" value="FILAMIN_REPEAT"/>
    <property type="match status" value="2"/>
</dbReference>
<organism evidence="5 6">
    <name type="scientific">Macrostomum lignano</name>
    <dbReference type="NCBI Taxonomy" id="282301"/>
    <lineage>
        <taxon>Eukaryota</taxon>
        <taxon>Metazoa</taxon>
        <taxon>Spiralia</taxon>
        <taxon>Lophotrochozoa</taxon>
        <taxon>Platyhelminthes</taxon>
        <taxon>Rhabditophora</taxon>
        <taxon>Macrostomorpha</taxon>
        <taxon>Macrostomida</taxon>
        <taxon>Macrostomidae</taxon>
        <taxon>Macrostomum</taxon>
    </lineage>
</organism>
<dbReference type="Pfam" id="PF00630">
    <property type="entry name" value="Filamin"/>
    <property type="match status" value="1"/>
</dbReference>
<accession>A0A1I8FJ04</accession>
<evidence type="ECO:0000256" key="3">
    <source>
        <dbReference type="PROSITE-ProRule" id="PRU00087"/>
    </source>
</evidence>
<dbReference type="GO" id="GO:0051015">
    <property type="term" value="F:actin filament binding"/>
    <property type="evidence" value="ECO:0007669"/>
    <property type="project" value="InterPro"/>
</dbReference>
<dbReference type="AlphaFoldDB" id="A0A1I8FJ04"/>
<dbReference type="GO" id="GO:0030036">
    <property type="term" value="P:actin cytoskeleton organization"/>
    <property type="evidence" value="ECO:0007669"/>
    <property type="project" value="InterPro"/>
</dbReference>
<feature type="region of interest" description="Disordered" evidence="4">
    <location>
        <begin position="108"/>
        <end position="132"/>
    </location>
</feature>